<dbReference type="Proteomes" id="UP000249451">
    <property type="component" value="Unassembled WGS sequence"/>
</dbReference>
<dbReference type="EMBL" id="QFNY01000228">
    <property type="protein sequence ID" value="PZO99089.1"/>
    <property type="molecule type" value="Genomic_DNA"/>
</dbReference>
<feature type="compositionally biased region" description="Basic and acidic residues" evidence="1">
    <location>
        <begin position="45"/>
        <end position="57"/>
    </location>
</feature>
<dbReference type="AlphaFoldDB" id="A0A2W5B3A3"/>
<evidence type="ECO:0000313" key="2">
    <source>
        <dbReference type="EMBL" id="PZO99089.1"/>
    </source>
</evidence>
<comment type="caution">
    <text evidence="2">The sequence shown here is derived from an EMBL/GenBank/DDBJ whole genome shotgun (WGS) entry which is preliminary data.</text>
</comment>
<name>A0A2W5B3A3_9CORY</name>
<accession>A0A2W5B3A3</accession>
<feature type="compositionally biased region" description="Basic and acidic residues" evidence="1">
    <location>
        <begin position="164"/>
        <end position="193"/>
    </location>
</feature>
<feature type="region of interest" description="Disordered" evidence="1">
    <location>
        <begin position="34"/>
        <end position="57"/>
    </location>
</feature>
<dbReference type="GO" id="GO:0016020">
    <property type="term" value="C:membrane"/>
    <property type="evidence" value="ECO:0007669"/>
    <property type="project" value="InterPro"/>
</dbReference>
<evidence type="ECO:0000313" key="3">
    <source>
        <dbReference type="Proteomes" id="UP000249451"/>
    </source>
</evidence>
<protein>
    <recommendedName>
        <fullName evidence="4">Copper transporter</fullName>
    </recommendedName>
</protein>
<dbReference type="InterPro" id="IPR021522">
    <property type="entry name" value="MctB"/>
</dbReference>
<dbReference type="Pfam" id="PF11382">
    <property type="entry name" value="MctB"/>
    <property type="match status" value="1"/>
</dbReference>
<organism evidence="2 3">
    <name type="scientific">Corynebacterium urealyticum</name>
    <dbReference type="NCBI Taxonomy" id="43771"/>
    <lineage>
        <taxon>Bacteria</taxon>
        <taxon>Bacillati</taxon>
        <taxon>Actinomycetota</taxon>
        <taxon>Actinomycetes</taxon>
        <taxon>Mycobacteriales</taxon>
        <taxon>Corynebacteriaceae</taxon>
        <taxon>Corynebacterium</taxon>
    </lineage>
</organism>
<reference evidence="2 3" key="1">
    <citation type="submission" date="2017-11" db="EMBL/GenBank/DDBJ databases">
        <title>Infants hospitalized years apart are colonized by the same room-sourced microbial strains.</title>
        <authorList>
            <person name="Brooks B."/>
            <person name="Olm M.R."/>
            <person name="Firek B.A."/>
            <person name="Baker R."/>
            <person name="Thomas B.C."/>
            <person name="Morowitz M.J."/>
            <person name="Banfield J.F."/>
        </authorList>
    </citation>
    <scope>NUCLEOTIDE SEQUENCE [LARGE SCALE GENOMIC DNA]</scope>
    <source>
        <strain evidence="2">S2_012_000_R3_87</strain>
    </source>
</reference>
<evidence type="ECO:0008006" key="4">
    <source>
        <dbReference type="Google" id="ProtNLM"/>
    </source>
</evidence>
<evidence type="ECO:0000256" key="1">
    <source>
        <dbReference type="SAM" id="MobiDB-lite"/>
    </source>
</evidence>
<sequence>MSKSGTIAGLGFGIALGVLGGVYVLAPNVPGAGGGAGTSAQELTAAREDADAADRDAQASDEVVAGLAAKAVAGELEGKKVALISFPDADRETVDRLRWLVDKAGAEVAPLPVTEEMLNPEKGDKLKSVAANSLPAGAQLSEEVLSPGMHTGQLLGAALSSKLPKAEKSAEGEENRDRGEGREEDRGNRREGNRGGGTASASDRAVVFGALEKNGVLKKPADLGDEGVDLALIVTNKGVTADESGYGAQFIADFASGVDSQMPGAVLVGESGSADKKAALGIVRNERAYAEKLSTVDNVQRSAGRITAVRALKEQAGGDAGHYGAATNAKAATVGKN</sequence>
<gene>
    <name evidence="2" type="ORF">DI609_09100</name>
</gene>
<proteinExistence type="predicted"/>
<dbReference type="GO" id="GO:0055070">
    <property type="term" value="P:copper ion homeostasis"/>
    <property type="evidence" value="ECO:0007669"/>
    <property type="project" value="InterPro"/>
</dbReference>
<feature type="region of interest" description="Disordered" evidence="1">
    <location>
        <begin position="161"/>
        <end position="201"/>
    </location>
</feature>